<evidence type="ECO:0000313" key="4">
    <source>
        <dbReference type="EMBL" id="MCY9765075.1"/>
    </source>
</evidence>
<proteinExistence type="predicted"/>
<reference evidence="4 5" key="1">
    <citation type="submission" date="2022-05" db="EMBL/GenBank/DDBJ databases">
        <title>Genome Sequencing of Bee-Associated Microbes.</title>
        <authorList>
            <person name="Dunlap C."/>
        </authorList>
    </citation>
    <scope>NUCLEOTIDE SEQUENCE [LARGE SCALE GENOMIC DNA]</scope>
    <source>
        <strain evidence="4 5">NRRL B-04010</strain>
    </source>
</reference>
<feature type="domain" description="Recombinase" evidence="3">
    <location>
        <begin position="164"/>
        <end position="307"/>
    </location>
</feature>
<evidence type="ECO:0000313" key="5">
    <source>
        <dbReference type="Proteomes" id="UP001527181"/>
    </source>
</evidence>
<dbReference type="InterPro" id="IPR050639">
    <property type="entry name" value="SSR_resolvase"/>
</dbReference>
<dbReference type="PANTHER" id="PTHR30461:SF23">
    <property type="entry name" value="DNA RECOMBINASE-RELATED"/>
    <property type="match status" value="1"/>
</dbReference>
<gene>
    <name evidence="4" type="ORF">M5X12_31765</name>
</gene>
<dbReference type="InterPro" id="IPR011109">
    <property type="entry name" value="DNA_bind_recombinase_dom"/>
</dbReference>
<dbReference type="Pfam" id="PF07508">
    <property type="entry name" value="Recombinase"/>
    <property type="match status" value="1"/>
</dbReference>
<keyword evidence="1" id="KW-0175">Coiled coil</keyword>
<evidence type="ECO:0000259" key="3">
    <source>
        <dbReference type="PROSITE" id="PS51737"/>
    </source>
</evidence>
<dbReference type="PANTHER" id="PTHR30461">
    <property type="entry name" value="DNA-INVERTASE FROM LAMBDOID PROPHAGE"/>
    <property type="match status" value="1"/>
</dbReference>
<dbReference type="PROSITE" id="PS51737">
    <property type="entry name" value="RECOMBINASE_DNA_BIND"/>
    <property type="match status" value="1"/>
</dbReference>
<dbReference type="SUPFAM" id="SSF53041">
    <property type="entry name" value="Resolvase-like"/>
    <property type="match status" value="1"/>
</dbReference>
<dbReference type="Gene3D" id="3.90.1750.20">
    <property type="entry name" value="Putative Large Serine Recombinase, Chain B, Domain 2"/>
    <property type="match status" value="1"/>
</dbReference>
<dbReference type="EMBL" id="JAMDNP010000167">
    <property type="protein sequence ID" value="MCY9765075.1"/>
    <property type="molecule type" value="Genomic_DNA"/>
</dbReference>
<dbReference type="CDD" id="cd00338">
    <property type="entry name" value="Ser_Recombinase"/>
    <property type="match status" value="1"/>
</dbReference>
<comment type="caution">
    <text evidence="4">The sequence shown here is derived from an EMBL/GenBank/DDBJ whole genome shotgun (WGS) entry which is preliminary data.</text>
</comment>
<dbReference type="Gene3D" id="3.40.50.1390">
    <property type="entry name" value="Resolvase, N-terminal catalytic domain"/>
    <property type="match status" value="1"/>
</dbReference>
<evidence type="ECO:0000259" key="2">
    <source>
        <dbReference type="PROSITE" id="PS51736"/>
    </source>
</evidence>
<dbReference type="Pfam" id="PF13408">
    <property type="entry name" value="Zn_ribbon_recom"/>
    <property type="match status" value="1"/>
</dbReference>
<dbReference type="InterPro" id="IPR006119">
    <property type="entry name" value="Resolv_N"/>
</dbReference>
<name>A0ABT4H7W0_PAEAL</name>
<protein>
    <submittedName>
        <fullName evidence="4">Recombinase family protein</fullName>
    </submittedName>
</protein>
<dbReference type="InterPro" id="IPR025827">
    <property type="entry name" value="Zn_ribbon_recom_dom"/>
</dbReference>
<dbReference type="SMART" id="SM00857">
    <property type="entry name" value="Resolvase"/>
    <property type="match status" value="1"/>
</dbReference>
<accession>A0ABT4H7W0</accession>
<feature type="domain" description="Resolvase/invertase-type recombinase catalytic" evidence="2">
    <location>
        <begin position="4"/>
        <end position="156"/>
    </location>
</feature>
<dbReference type="RefSeq" id="WP_262867015.1">
    <property type="nucleotide sequence ID" value="NZ_JAMDLX010000006.1"/>
</dbReference>
<sequence length="531" mass="61672">MNDTYCLYLRKSRSDIEAEARGEGETLERHRRILFDLAKRLNIHISKEYKEIVSGETIIEREVVQDLLRDVEQGVWTGVLVVEVERLARGDTVDQGIVAQTFKYSGTKIITPTKTYDPNNEFDEEYFEFGLFMSRREFKTINRRLQNGRISSVKEGKYVGNKAPYGYDRVKLINEKGYTLEKNERSEIVKLIFDLYCYGEPDKNGIYHRIGTGNIAKKLNLLKIPTISGGPWTVPTISAILRNPVYYGMIKWGSRRIVKKRKDGIISKSRPRASIENMELYKGRHEAIISKETWFMAQEILSKNPAKPVPDKYVIKNPLSGLVVCAKCGRKMVRRPHPGDYPDTLMCQLPRCGNKSSFLYLVEEKIIEGLKQWLSSYKAQWDSIRPVEEKRVDTTTVKRSALTKLEKELETVTTQLDNLDDLLEQGIYTVEKYMDRVQKLKEKIGDINNSIIVVKRDIEQDSKYKEAKQQIIPKVQYVIDTYFTTDKPELRNDLLLSVLNKVVYLKERGGRWHNKPDDFELELHPVLPRHH</sequence>
<dbReference type="InterPro" id="IPR038109">
    <property type="entry name" value="DNA_bind_recomb_sf"/>
</dbReference>
<evidence type="ECO:0000256" key="1">
    <source>
        <dbReference type="SAM" id="Coils"/>
    </source>
</evidence>
<dbReference type="Proteomes" id="UP001527181">
    <property type="component" value="Unassembled WGS sequence"/>
</dbReference>
<keyword evidence="5" id="KW-1185">Reference proteome</keyword>
<dbReference type="GeneID" id="94493185"/>
<dbReference type="InterPro" id="IPR036162">
    <property type="entry name" value="Resolvase-like_N_sf"/>
</dbReference>
<organism evidence="4 5">
    <name type="scientific">Paenibacillus alvei</name>
    <name type="common">Bacillus alvei</name>
    <dbReference type="NCBI Taxonomy" id="44250"/>
    <lineage>
        <taxon>Bacteria</taxon>
        <taxon>Bacillati</taxon>
        <taxon>Bacillota</taxon>
        <taxon>Bacilli</taxon>
        <taxon>Bacillales</taxon>
        <taxon>Paenibacillaceae</taxon>
        <taxon>Paenibacillus</taxon>
    </lineage>
</organism>
<dbReference type="PROSITE" id="PS51736">
    <property type="entry name" value="RECOMBINASES_3"/>
    <property type="match status" value="1"/>
</dbReference>
<dbReference type="Pfam" id="PF00239">
    <property type="entry name" value="Resolvase"/>
    <property type="match status" value="1"/>
</dbReference>
<feature type="coiled-coil region" evidence="1">
    <location>
        <begin position="402"/>
        <end position="450"/>
    </location>
</feature>